<evidence type="ECO:0000313" key="1">
    <source>
        <dbReference type="EMBL" id="KIM19473.1"/>
    </source>
</evidence>
<dbReference type="EMBL" id="KN824678">
    <property type="protein sequence ID" value="KIM19473.1"/>
    <property type="molecule type" value="Genomic_DNA"/>
</dbReference>
<gene>
    <name evidence="2" type="ORF">M408DRAFT_331891</name>
    <name evidence="1" type="ORF">M408DRAFT_334394</name>
</gene>
<evidence type="ECO:0000313" key="2">
    <source>
        <dbReference type="EMBL" id="KIM24264.1"/>
    </source>
</evidence>
<dbReference type="Proteomes" id="UP000054097">
    <property type="component" value="Unassembled WGS sequence"/>
</dbReference>
<sequence length="96" mass="11110">MEGFEEARATAQRDALMAGAGLYSSRIESFHFPFSFSDRFTFSYVYNYLEIPFDSSPRVLPASTSAWLSLPISLARFYIREDWNGTGYHSFFIFIH</sequence>
<keyword evidence="3" id="KW-1185">Reference proteome</keyword>
<protein>
    <submittedName>
        <fullName evidence="1">Uncharacterized protein</fullName>
    </submittedName>
</protein>
<reference evidence="3" key="2">
    <citation type="submission" date="2015-01" db="EMBL/GenBank/DDBJ databases">
        <title>Evolutionary Origins and Diversification of the Mycorrhizal Mutualists.</title>
        <authorList>
            <consortium name="DOE Joint Genome Institute"/>
            <consortium name="Mycorrhizal Genomics Consortium"/>
            <person name="Kohler A."/>
            <person name="Kuo A."/>
            <person name="Nagy L.G."/>
            <person name="Floudas D."/>
            <person name="Copeland A."/>
            <person name="Barry K.W."/>
            <person name="Cichocki N."/>
            <person name="Veneault-Fourrey C."/>
            <person name="LaButti K."/>
            <person name="Lindquist E.A."/>
            <person name="Lipzen A."/>
            <person name="Lundell T."/>
            <person name="Morin E."/>
            <person name="Murat C."/>
            <person name="Riley R."/>
            <person name="Ohm R."/>
            <person name="Sun H."/>
            <person name="Tunlid A."/>
            <person name="Henrissat B."/>
            <person name="Grigoriev I.V."/>
            <person name="Hibbett D.S."/>
            <person name="Martin F."/>
        </authorList>
    </citation>
    <scope>NUCLEOTIDE SEQUENCE [LARGE SCALE GENOMIC DNA]</scope>
    <source>
        <strain evidence="2 3">MAFF 305830</strain>
    </source>
</reference>
<reference evidence="1 3" key="1">
    <citation type="submission" date="2014-04" db="EMBL/GenBank/DDBJ databases">
        <authorList>
            <consortium name="DOE Joint Genome Institute"/>
            <person name="Kuo A."/>
            <person name="Zuccaro A."/>
            <person name="Kohler A."/>
            <person name="Nagy L.G."/>
            <person name="Floudas D."/>
            <person name="Copeland A."/>
            <person name="Barry K.W."/>
            <person name="Cichocki N."/>
            <person name="Veneault-Fourrey C."/>
            <person name="LaButti K."/>
            <person name="Lindquist E.A."/>
            <person name="Lipzen A."/>
            <person name="Lundell T."/>
            <person name="Morin E."/>
            <person name="Murat C."/>
            <person name="Sun H."/>
            <person name="Tunlid A."/>
            <person name="Henrissat B."/>
            <person name="Grigoriev I.V."/>
            <person name="Hibbett D.S."/>
            <person name="Martin F."/>
            <person name="Nordberg H.P."/>
            <person name="Cantor M.N."/>
            <person name="Hua S.X."/>
        </authorList>
    </citation>
    <scope>NUCLEOTIDE SEQUENCE [LARGE SCALE GENOMIC DNA]</scope>
    <source>
        <strain evidence="1 3">MAFF 305830</strain>
    </source>
</reference>
<name>A0A0C2VYS6_SERVB</name>
<proteinExistence type="predicted"/>
<dbReference type="AlphaFoldDB" id="A0A0C2VYS6"/>
<dbReference type="HOGENOM" id="CLU_2361051_0_0_1"/>
<organism evidence="1 3">
    <name type="scientific">Serendipita vermifera MAFF 305830</name>
    <dbReference type="NCBI Taxonomy" id="933852"/>
    <lineage>
        <taxon>Eukaryota</taxon>
        <taxon>Fungi</taxon>
        <taxon>Dikarya</taxon>
        <taxon>Basidiomycota</taxon>
        <taxon>Agaricomycotina</taxon>
        <taxon>Agaricomycetes</taxon>
        <taxon>Sebacinales</taxon>
        <taxon>Serendipitaceae</taxon>
        <taxon>Serendipita</taxon>
    </lineage>
</organism>
<reference evidence="1" key="3">
    <citation type="submission" date="2015-02" db="EMBL/GenBank/DDBJ databases">
        <title>Evolutionary Origins and Diversification of the Mycorrhizal Mutualists.</title>
        <authorList>
            <consortium name="DOE Joint Genome Institute"/>
            <consortium name="Mycorrhizal Genomics Consortium"/>
            <person name="Kohler A."/>
            <person name="Kuo A."/>
            <person name="Nagy L.G."/>
            <person name="Floudas D."/>
            <person name="Copeland A."/>
            <person name="Barry K.W."/>
            <person name="Cichocki N."/>
            <person name="Veneault-Fourrey C."/>
            <person name="LaButti K."/>
            <person name="Lindquist E.A."/>
            <person name="Lipzen A."/>
            <person name="Lundell T."/>
            <person name="Morin E."/>
            <person name="Murat C."/>
            <person name="Riley R."/>
            <person name="Ohm R."/>
            <person name="Sun H."/>
            <person name="Tunlid A."/>
            <person name="Henrissat B."/>
            <person name="Grigoriev I.V."/>
            <person name="Hibbett D.S."/>
            <person name="Martin F."/>
        </authorList>
    </citation>
    <scope>NUCLEOTIDE SEQUENCE</scope>
    <source>
        <strain evidence="1">MAFF 305830</strain>
    </source>
</reference>
<accession>A0A0C2VYS6</accession>
<evidence type="ECO:0000313" key="3">
    <source>
        <dbReference type="Proteomes" id="UP000054097"/>
    </source>
</evidence>
<dbReference type="EMBL" id="KN824326">
    <property type="protein sequence ID" value="KIM24264.1"/>
    <property type="molecule type" value="Genomic_DNA"/>
</dbReference>